<dbReference type="PROSITE" id="PS51186">
    <property type="entry name" value="GNAT"/>
    <property type="match status" value="1"/>
</dbReference>
<dbReference type="SUPFAM" id="SSF55729">
    <property type="entry name" value="Acyl-CoA N-acyltransferases (Nat)"/>
    <property type="match status" value="1"/>
</dbReference>
<comment type="caution">
    <text evidence="2">The sequence shown here is derived from an EMBL/GenBank/DDBJ whole genome shotgun (WGS) entry which is preliminary data.</text>
</comment>
<dbReference type="EMBL" id="JAUTIX010000002">
    <property type="protein sequence ID" value="MDP0397768.1"/>
    <property type="molecule type" value="Genomic_DNA"/>
</dbReference>
<keyword evidence="3" id="KW-1185">Reference proteome</keyword>
<protein>
    <submittedName>
        <fullName evidence="2">GNAT family N-acetyltransferase</fullName>
    </submittedName>
</protein>
<evidence type="ECO:0000313" key="2">
    <source>
        <dbReference type="EMBL" id="MDP0397768.1"/>
    </source>
</evidence>
<proteinExistence type="predicted"/>
<evidence type="ECO:0000313" key="3">
    <source>
        <dbReference type="Proteomes" id="UP001178281"/>
    </source>
</evidence>
<evidence type="ECO:0000259" key="1">
    <source>
        <dbReference type="PROSITE" id="PS51186"/>
    </source>
</evidence>
<dbReference type="InterPro" id="IPR000182">
    <property type="entry name" value="GNAT_dom"/>
</dbReference>
<dbReference type="Gene3D" id="3.40.630.30">
    <property type="match status" value="1"/>
</dbReference>
<dbReference type="CDD" id="cd04301">
    <property type="entry name" value="NAT_SF"/>
    <property type="match status" value="1"/>
</dbReference>
<dbReference type="InterPro" id="IPR016181">
    <property type="entry name" value="Acyl_CoA_acyltransferase"/>
</dbReference>
<name>A0AA90NEN5_9ACTN</name>
<dbReference type="AlphaFoldDB" id="A0AA90NEN5"/>
<dbReference type="Proteomes" id="UP001178281">
    <property type="component" value="Unassembled WGS sequence"/>
</dbReference>
<sequence>MTDTGTFRLAIDDDLDHESRAQILVRGDRTYALVDRATAGLPGIADAVDERSLRAALDSGGVVMNGPDHLFFLPGGRKADLLAGRDAPSVRQLTTADAEAFEAFEAASSDQDLDDAYVELDHWVVFGAFDSGRLVAAGSAYPFEGDTQLADLGVLTLADRRGRGYGCAVVHAMARHVIALGYEPQYRCQLDNAGSIALAAKAGFAEFGTWDQPLPADD</sequence>
<dbReference type="Pfam" id="PF00583">
    <property type="entry name" value="Acetyltransf_1"/>
    <property type="match status" value="1"/>
</dbReference>
<dbReference type="GO" id="GO:0016747">
    <property type="term" value="F:acyltransferase activity, transferring groups other than amino-acyl groups"/>
    <property type="evidence" value="ECO:0007669"/>
    <property type="project" value="InterPro"/>
</dbReference>
<feature type="domain" description="N-acetyltransferase" evidence="1">
    <location>
        <begin position="88"/>
        <end position="218"/>
    </location>
</feature>
<accession>A0AA90NEN5</accession>
<gene>
    <name evidence="2" type="ORF">Q7X28_07500</name>
</gene>
<dbReference type="RefSeq" id="WP_305110848.1">
    <property type="nucleotide sequence ID" value="NZ_JAUTIX010000002.1"/>
</dbReference>
<organism evidence="2 3">
    <name type="scientific">Tsukamurella strandjordii</name>
    <dbReference type="NCBI Taxonomy" id="147577"/>
    <lineage>
        <taxon>Bacteria</taxon>
        <taxon>Bacillati</taxon>
        <taxon>Actinomycetota</taxon>
        <taxon>Actinomycetes</taxon>
        <taxon>Mycobacteriales</taxon>
        <taxon>Tsukamurellaceae</taxon>
        <taxon>Tsukamurella</taxon>
    </lineage>
</organism>
<reference evidence="2" key="1">
    <citation type="submission" date="2023-08" db="EMBL/GenBank/DDBJ databases">
        <title>The draft genome of Tsukamurella strandjordii strain 050030.</title>
        <authorList>
            <person name="Zhao F."/>
            <person name="Feng Y."/>
            <person name="Zong Z."/>
        </authorList>
    </citation>
    <scope>NUCLEOTIDE SEQUENCE</scope>
    <source>
        <strain evidence="2">050030</strain>
    </source>
</reference>